<comment type="caution">
    <text evidence="1">The sequence shown here is derived from an EMBL/GenBank/DDBJ whole genome shotgun (WGS) entry which is preliminary data.</text>
</comment>
<accession>A0ABR1FIM9</accession>
<sequence length="360" mass="39490">ALDDDGGDDYPSPDELPAWFARVVVWVRRRCGWTGETACLLRPDVPSKELKAKAGTFVAVYDPCGCVLVERFAAEKGRTLSIPVRVGDVAERDRLRTLSLDVAGSLETYVAPNAGGRTVVPRSLAFHREVSLHHVGGLLASDQGTSFTMRSDGRAYKFECDLRQLRSSGSVAMAARLAEMIGGTRAVLFTQFASGLGEDYDGRECQLVMVRIPPSLEWIRLIAPYMWPKQEFTLILRAVDEAGLFRGSRSSKEEIDSWVGARVKLAEACAKVKTEAGQQTHAELRAWRPYLDAQGRVDRDQLAKTFGGFLDGDASARADLSFSIAQSYETFLDVISEDLNATFGTTEKFPALRAIANSSP</sequence>
<reference evidence="1 2" key="1">
    <citation type="submission" date="2024-03" db="EMBL/GenBank/DDBJ databases">
        <title>Aureococcus anophagefferens CCMP1851 and Kratosvirus quantuckense: Draft genome of a second virus-susceptible host strain in the model system.</title>
        <authorList>
            <person name="Chase E."/>
            <person name="Truchon A.R."/>
            <person name="Schepens W."/>
            <person name="Wilhelm S.W."/>
        </authorList>
    </citation>
    <scope>NUCLEOTIDE SEQUENCE [LARGE SCALE GENOMIC DNA]</scope>
    <source>
        <strain evidence="1 2">CCMP1851</strain>
    </source>
</reference>
<dbReference type="EMBL" id="JBBJCI010000405">
    <property type="protein sequence ID" value="KAK7231485.1"/>
    <property type="molecule type" value="Genomic_DNA"/>
</dbReference>
<evidence type="ECO:0000313" key="2">
    <source>
        <dbReference type="Proteomes" id="UP001363151"/>
    </source>
</evidence>
<gene>
    <name evidence="1" type="ORF">SO694_0025900</name>
</gene>
<evidence type="ECO:0000313" key="1">
    <source>
        <dbReference type="EMBL" id="KAK7231485.1"/>
    </source>
</evidence>
<proteinExistence type="predicted"/>
<feature type="non-terminal residue" evidence="1">
    <location>
        <position position="1"/>
    </location>
</feature>
<name>A0ABR1FIM9_AURAN</name>
<protein>
    <submittedName>
        <fullName evidence="1">Uncharacterized protein</fullName>
    </submittedName>
</protein>
<keyword evidence="2" id="KW-1185">Reference proteome</keyword>
<dbReference type="Proteomes" id="UP001363151">
    <property type="component" value="Unassembled WGS sequence"/>
</dbReference>
<organism evidence="1 2">
    <name type="scientific">Aureococcus anophagefferens</name>
    <name type="common">Harmful bloom alga</name>
    <dbReference type="NCBI Taxonomy" id="44056"/>
    <lineage>
        <taxon>Eukaryota</taxon>
        <taxon>Sar</taxon>
        <taxon>Stramenopiles</taxon>
        <taxon>Ochrophyta</taxon>
        <taxon>Pelagophyceae</taxon>
        <taxon>Pelagomonadales</taxon>
        <taxon>Pelagomonadaceae</taxon>
        <taxon>Aureococcus</taxon>
    </lineage>
</organism>